<dbReference type="InterPro" id="IPR013087">
    <property type="entry name" value="Znf_C2H2_type"/>
</dbReference>
<dbReference type="GO" id="GO:0004527">
    <property type="term" value="F:exonuclease activity"/>
    <property type="evidence" value="ECO:0007669"/>
    <property type="project" value="UniProtKB-KW"/>
</dbReference>
<dbReference type="Gene3D" id="3.30.160.60">
    <property type="entry name" value="Classic Zinc Finger"/>
    <property type="match status" value="1"/>
</dbReference>
<dbReference type="InterPro" id="IPR036397">
    <property type="entry name" value="RNaseH_sf"/>
</dbReference>
<evidence type="ECO:0000256" key="2">
    <source>
        <dbReference type="ARBA" id="ARBA00006357"/>
    </source>
</evidence>
<dbReference type="AlphaFoldDB" id="A0A8K0R8H5"/>
<proteinExistence type="inferred from homology"/>
<dbReference type="PANTHER" id="PTHR12801:SF115">
    <property type="entry name" value="FI18136P1-RELATED"/>
    <property type="match status" value="1"/>
</dbReference>
<feature type="region of interest" description="Disordered" evidence="7">
    <location>
        <begin position="207"/>
        <end position="285"/>
    </location>
</feature>
<feature type="domain" description="C2H2-type" evidence="8">
    <location>
        <begin position="1"/>
        <end position="19"/>
    </location>
</feature>
<keyword evidence="5" id="KW-0269">Exonuclease</keyword>
<protein>
    <recommendedName>
        <fullName evidence="8">C2H2-type domain-containing protein</fullName>
    </recommendedName>
</protein>
<dbReference type="InterPro" id="IPR047021">
    <property type="entry name" value="REXO1/3/4-like"/>
</dbReference>
<accession>A0A8K0R8H5</accession>
<feature type="domain" description="C2H2-type" evidence="8">
    <location>
        <begin position="100"/>
        <end position="120"/>
    </location>
</feature>
<feature type="domain" description="C2H2-type" evidence="8">
    <location>
        <begin position="27"/>
        <end position="51"/>
    </location>
</feature>
<evidence type="ECO:0000256" key="6">
    <source>
        <dbReference type="ARBA" id="ARBA00023242"/>
    </source>
</evidence>
<comment type="caution">
    <text evidence="9">The sequence shown here is derived from an EMBL/GenBank/DDBJ whole genome shotgun (WGS) entry which is preliminary data.</text>
</comment>
<name>A0A8K0R8H5_9PLEO</name>
<evidence type="ECO:0000256" key="3">
    <source>
        <dbReference type="ARBA" id="ARBA00022722"/>
    </source>
</evidence>
<feature type="domain" description="C2H2-type" evidence="8">
    <location>
        <begin position="56"/>
        <end position="76"/>
    </location>
</feature>
<keyword evidence="10" id="KW-1185">Reference proteome</keyword>
<feature type="compositionally biased region" description="Polar residues" evidence="7">
    <location>
        <begin position="166"/>
        <end position="175"/>
    </location>
</feature>
<keyword evidence="3" id="KW-0540">Nuclease</keyword>
<evidence type="ECO:0000313" key="9">
    <source>
        <dbReference type="EMBL" id="KAH7090199.1"/>
    </source>
</evidence>
<feature type="compositionally biased region" description="Low complexity" evidence="7">
    <location>
        <begin position="264"/>
        <end position="275"/>
    </location>
</feature>
<organism evidence="9 10">
    <name type="scientific">Paraphoma chrysanthemicola</name>
    <dbReference type="NCBI Taxonomy" id="798071"/>
    <lineage>
        <taxon>Eukaryota</taxon>
        <taxon>Fungi</taxon>
        <taxon>Dikarya</taxon>
        <taxon>Ascomycota</taxon>
        <taxon>Pezizomycotina</taxon>
        <taxon>Dothideomycetes</taxon>
        <taxon>Pleosporomycetidae</taxon>
        <taxon>Pleosporales</taxon>
        <taxon>Pleosporineae</taxon>
        <taxon>Phaeosphaeriaceae</taxon>
        <taxon>Paraphoma</taxon>
    </lineage>
</organism>
<dbReference type="SMART" id="SM00355">
    <property type="entry name" value="ZnF_C2H2"/>
    <property type="match status" value="4"/>
</dbReference>
<evidence type="ECO:0000259" key="8">
    <source>
        <dbReference type="SMART" id="SM00355"/>
    </source>
</evidence>
<comment type="similarity">
    <text evidence="2">Belongs to the REXO1/REXO3 family.</text>
</comment>
<keyword evidence="4" id="KW-0378">Hydrolase</keyword>
<dbReference type="EMBL" id="JAGMVJ010000005">
    <property type="protein sequence ID" value="KAH7090199.1"/>
    <property type="molecule type" value="Genomic_DNA"/>
</dbReference>
<evidence type="ECO:0000256" key="7">
    <source>
        <dbReference type="SAM" id="MobiDB-lite"/>
    </source>
</evidence>
<dbReference type="CDD" id="cd06137">
    <property type="entry name" value="DEDDh_RNase"/>
    <property type="match status" value="1"/>
</dbReference>
<dbReference type="GO" id="GO:0003676">
    <property type="term" value="F:nucleic acid binding"/>
    <property type="evidence" value="ECO:0007669"/>
    <property type="project" value="InterPro"/>
</dbReference>
<dbReference type="Gene3D" id="3.30.420.10">
    <property type="entry name" value="Ribonuclease H-like superfamily/Ribonuclease H"/>
    <property type="match status" value="1"/>
</dbReference>
<evidence type="ECO:0000256" key="5">
    <source>
        <dbReference type="ARBA" id="ARBA00022839"/>
    </source>
</evidence>
<sequence>MCAQSFTSKAELTYHTENHAENSAPQLHCESCKWPFDDELALETHKISTGHGSSNHKCDDCGETYSTSRGLQDHKMRRPGCQKAFAGVTSTQSRPTTALIRCDRCQDDFKTRREYNHHRSYKVDGPCADHNQKGRSKHRGNYIDPDQPNNFSNNTLGYDDAEQDSSNDSGSDAPSNLTVGKEWCGKCKSKFDSLAQYHGHFLRCKSSRWTTKPPAPASTRGRNRGGRGATSAARPPIPVFHPAPPPQFTPVHPQVQPASGSRMPPHTHTPAHHVPSNGQPVGRHMGDNFDMEQAHHIKDKILRLLIQSDILIHHDGKMTVGGIDWTRIGCSRQADVVGMFDGMCHLPKVLQGEYLPPPKALQDQYNVQYPASEFEPSPDRDRYKPGLGVVALTCSRVVLPDGLQEVVKIAAVDLVTCRILMDYLVCTDPSATVANWRSNETGLFTWNDMEQARLNGFKVLKGWSAARAALWKFIDKETIIVGHNLRSDLDSLRMIHGRAVDIAKVAEKAANGPLSKIQVGLDSLCRDYPKVTLTSDPNYGRDVLMNVFAVREMGLWIIKNKDTFEQKLRQKSMDYQRLVPRMAAV</sequence>
<dbReference type="OrthoDB" id="16516at2759"/>
<dbReference type="GO" id="GO:0005634">
    <property type="term" value="C:nucleus"/>
    <property type="evidence" value="ECO:0007669"/>
    <property type="project" value="UniProtKB-SubCell"/>
</dbReference>
<dbReference type="InterPro" id="IPR012337">
    <property type="entry name" value="RNaseH-like_sf"/>
</dbReference>
<reference evidence="9" key="1">
    <citation type="journal article" date="2021" name="Nat. Commun.">
        <title>Genetic determinants of endophytism in the Arabidopsis root mycobiome.</title>
        <authorList>
            <person name="Mesny F."/>
            <person name="Miyauchi S."/>
            <person name="Thiergart T."/>
            <person name="Pickel B."/>
            <person name="Atanasova L."/>
            <person name="Karlsson M."/>
            <person name="Huettel B."/>
            <person name="Barry K.W."/>
            <person name="Haridas S."/>
            <person name="Chen C."/>
            <person name="Bauer D."/>
            <person name="Andreopoulos W."/>
            <person name="Pangilinan J."/>
            <person name="LaButti K."/>
            <person name="Riley R."/>
            <person name="Lipzen A."/>
            <person name="Clum A."/>
            <person name="Drula E."/>
            <person name="Henrissat B."/>
            <person name="Kohler A."/>
            <person name="Grigoriev I.V."/>
            <person name="Martin F.M."/>
            <person name="Hacquard S."/>
        </authorList>
    </citation>
    <scope>NUCLEOTIDE SEQUENCE</scope>
    <source>
        <strain evidence="9">MPI-SDFR-AT-0120</strain>
    </source>
</reference>
<evidence type="ECO:0000256" key="4">
    <source>
        <dbReference type="ARBA" id="ARBA00022801"/>
    </source>
</evidence>
<evidence type="ECO:0000313" key="10">
    <source>
        <dbReference type="Proteomes" id="UP000813461"/>
    </source>
</evidence>
<gene>
    <name evidence="9" type="ORF">FB567DRAFT_438523</name>
</gene>
<comment type="subcellular location">
    <subcellularLocation>
        <location evidence="1">Nucleus</location>
    </subcellularLocation>
</comment>
<keyword evidence="6" id="KW-0539">Nucleus</keyword>
<dbReference type="PANTHER" id="PTHR12801">
    <property type="entry name" value="RNA EXONUCLEASE REXO1 / RECO3 FAMILY MEMBER-RELATED"/>
    <property type="match status" value="1"/>
</dbReference>
<feature type="region of interest" description="Disordered" evidence="7">
    <location>
        <begin position="121"/>
        <end position="175"/>
    </location>
</feature>
<evidence type="ECO:0000256" key="1">
    <source>
        <dbReference type="ARBA" id="ARBA00004123"/>
    </source>
</evidence>
<dbReference type="Proteomes" id="UP000813461">
    <property type="component" value="Unassembled WGS sequence"/>
</dbReference>
<feature type="compositionally biased region" description="Polar residues" evidence="7">
    <location>
        <begin position="147"/>
        <end position="156"/>
    </location>
</feature>
<feature type="compositionally biased region" description="Pro residues" evidence="7">
    <location>
        <begin position="235"/>
        <end position="248"/>
    </location>
</feature>
<dbReference type="SUPFAM" id="SSF53098">
    <property type="entry name" value="Ribonuclease H-like"/>
    <property type="match status" value="1"/>
</dbReference>